<sequence length="202" mass="22050">MARASHRDKILTVGMEVVHAHGFAGASVRDIVQAAGVPQGSFTNHFASKEAFGLEVIDLYYANARKTIGDTLRNDSLAPLKRLRAYIDAGLARLNKNHMRDGCLLGNFTAEASGWSEPIRLRLNDVFDETQQSLVYCLRASVESGELDARLDCEEMAAFIVSSLQGANLLAKARQSPAPVERFRDMLFSTILPMAHAAEGAD</sequence>
<dbReference type="InterPro" id="IPR036271">
    <property type="entry name" value="Tet_transcr_reg_TetR-rel_C_sf"/>
</dbReference>
<dbReference type="AlphaFoldDB" id="A0AAU7Q869"/>
<name>A0AAU7Q869_9GAMM</name>
<dbReference type="PANTHER" id="PTHR47506">
    <property type="entry name" value="TRANSCRIPTIONAL REGULATORY PROTEIN"/>
    <property type="match status" value="1"/>
</dbReference>
<feature type="domain" description="HTH tetR-type" evidence="5">
    <location>
        <begin position="4"/>
        <end position="64"/>
    </location>
</feature>
<feature type="DNA-binding region" description="H-T-H motif" evidence="4">
    <location>
        <begin position="27"/>
        <end position="46"/>
    </location>
</feature>
<evidence type="ECO:0000256" key="2">
    <source>
        <dbReference type="ARBA" id="ARBA00023125"/>
    </source>
</evidence>
<keyword evidence="3" id="KW-0804">Transcription</keyword>
<dbReference type="SUPFAM" id="SSF46689">
    <property type="entry name" value="Homeodomain-like"/>
    <property type="match status" value="1"/>
</dbReference>
<proteinExistence type="predicted"/>
<gene>
    <name evidence="6" type="ORF">ABK905_22835</name>
</gene>
<dbReference type="PANTHER" id="PTHR47506:SF6">
    <property type="entry name" value="HTH-TYPE TRANSCRIPTIONAL REPRESSOR NEMR"/>
    <property type="match status" value="1"/>
</dbReference>
<dbReference type="PROSITE" id="PS50977">
    <property type="entry name" value="HTH_TETR_2"/>
    <property type="match status" value="1"/>
</dbReference>
<evidence type="ECO:0000256" key="3">
    <source>
        <dbReference type="ARBA" id="ARBA00023163"/>
    </source>
</evidence>
<dbReference type="Pfam" id="PF16925">
    <property type="entry name" value="TetR_C_13"/>
    <property type="match status" value="1"/>
</dbReference>
<keyword evidence="1" id="KW-0805">Transcription regulation</keyword>
<protein>
    <submittedName>
        <fullName evidence="6">TetR family transcriptional regulator C-terminal domain-containing protein</fullName>
    </submittedName>
</protein>
<dbReference type="EMBL" id="CP157947">
    <property type="protein sequence ID" value="XBS69258.1"/>
    <property type="molecule type" value="Genomic_DNA"/>
</dbReference>
<dbReference type="Gene3D" id="1.10.357.10">
    <property type="entry name" value="Tetracycline Repressor, domain 2"/>
    <property type="match status" value="1"/>
</dbReference>
<dbReference type="InterPro" id="IPR011075">
    <property type="entry name" value="TetR_C"/>
</dbReference>
<evidence type="ECO:0000259" key="5">
    <source>
        <dbReference type="PROSITE" id="PS50977"/>
    </source>
</evidence>
<evidence type="ECO:0000256" key="1">
    <source>
        <dbReference type="ARBA" id="ARBA00023015"/>
    </source>
</evidence>
<dbReference type="InterPro" id="IPR009057">
    <property type="entry name" value="Homeodomain-like_sf"/>
</dbReference>
<organism evidence="6">
    <name type="scientific">Acerihabitans sp. KWT182</name>
    <dbReference type="NCBI Taxonomy" id="3157919"/>
    <lineage>
        <taxon>Bacteria</taxon>
        <taxon>Pseudomonadati</taxon>
        <taxon>Pseudomonadota</taxon>
        <taxon>Gammaproteobacteria</taxon>
        <taxon>Enterobacterales</taxon>
        <taxon>Pectobacteriaceae</taxon>
        <taxon>Acerihabitans</taxon>
    </lineage>
</organism>
<reference evidence="6" key="1">
    <citation type="submission" date="2024-06" db="EMBL/GenBank/DDBJ databases">
        <authorList>
            <person name="Coelho C."/>
            <person name="Bento M."/>
            <person name="Garcia E."/>
            <person name="Camelo A."/>
            <person name="Brandao I."/>
            <person name="Espirito Santo C."/>
            <person name="Trovao J."/>
            <person name="Verissimo A."/>
            <person name="Costa J."/>
            <person name="Tiago I."/>
        </authorList>
    </citation>
    <scope>NUCLEOTIDE SEQUENCE</scope>
    <source>
        <strain evidence="6">KWT182</strain>
    </source>
</reference>
<evidence type="ECO:0000256" key="4">
    <source>
        <dbReference type="PROSITE-ProRule" id="PRU00335"/>
    </source>
</evidence>
<evidence type="ECO:0000313" key="6">
    <source>
        <dbReference type="EMBL" id="XBS69258.1"/>
    </source>
</evidence>
<dbReference type="Pfam" id="PF00440">
    <property type="entry name" value="TetR_N"/>
    <property type="match status" value="1"/>
</dbReference>
<dbReference type="GO" id="GO:0003677">
    <property type="term" value="F:DNA binding"/>
    <property type="evidence" value="ECO:0007669"/>
    <property type="project" value="UniProtKB-UniRule"/>
</dbReference>
<accession>A0AAU7Q869</accession>
<dbReference type="SUPFAM" id="SSF48498">
    <property type="entry name" value="Tetracyclin repressor-like, C-terminal domain"/>
    <property type="match status" value="1"/>
</dbReference>
<dbReference type="InterPro" id="IPR001647">
    <property type="entry name" value="HTH_TetR"/>
</dbReference>
<keyword evidence="2 4" id="KW-0238">DNA-binding</keyword>